<protein>
    <submittedName>
        <fullName evidence="6">Transcriptional regulator, TetR family</fullName>
    </submittedName>
</protein>
<dbReference type="GO" id="GO:0003677">
    <property type="term" value="F:DNA binding"/>
    <property type="evidence" value="ECO:0007669"/>
    <property type="project" value="UniProtKB-UniRule"/>
</dbReference>
<dbReference type="PANTHER" id="PTHR47506">
    <property type="entry name" value="TRANSCRIPTIONAL REGULATORY PROTEIN"/>
    <property type="match status" value="1"/>
</dbReference>
<dbReference type="InterPro" id="IPR009057">
    <property type="entry name" value="Homeodomain-like_sf"/>
</dbReference>
<dbReference type="HOGENOM" id="CLU_069356_12_2_0"/>
<sequence>MARRAGFQINREDIIRAAIKQISKYGFSNFTLSNLSKELNITKAALYWHFKSKNDILMEVLKYIELEYISKISEICDDKSLSASEKLKNYLTFVYEKSESDVHLCVIPSKLLGEFLHKDSEFHEEIREIYANYKESIAKILIDGIIEGDFKKNTSPIDHARFIVGSIDGILQQYISDHTQVHKVFTTGEKFSEYVMTLFV</sequence>
<dbReference type="SUPFAM" id="SSF48498">
    <property type="entry name" value="Tetracyclin repressor-like, C-terminal domain"/>
    <property type="match status" value="1"/>
</dbReference>
<reference evidence="6 7" key="2">
    <citation type="journal article" date="2010" name="Stand. Genomic Sci.">
        <title>Complete genome sequence of Sebaldella termitidis type strain (NCTC 11300).</title>
        <authorList>
            <person name="Harmon-Smith M."/>
            <person name="Celia L."/>
            <person name="Chertkov O."/>
            <person name="Lapidus A."/>
            <person name="Copeland A."/>
            <person name="Glavina Del Rio T."/>
            <person name="Nolan M."/>
            <person name="Lucas S."/>
            <person name="Tice H."/>
            <person name="Cheng J.F."/>
            <person name="Han C."/>
            <person name="Detter J.C."/>
            <person name="Bruce D."/>
            <person name="Goodwin L."/>
            <person name="Pitluck S."/>
            <person name="Pati A."/>
            <person name="Liolios K."/>
            <person name="Ivanova N."/>
            <person name="Mavromatis K."/>
            <person name="Mikhailova N."/>
            <person name="Chen A."/>
            <person name="Palaniappan K."/>
            <person name="Land M."/>
            <person name="Hauser L."/>
            <person name="Chang Y.J."/>
            <person name="Jeffries C.D."/>
            <person name="Brettin T."/>
            <person name="Goker M."/>
            <person name="Beck B."/>
            <person name="Bristow J."/>
            <person name="Eisen J.A."/>
            <person name="Markowitz V."/>
            <person name="Hugenholtz P."/>
            <person name="Kyrpides N.C."/>
            <person name="Klenk H.P."/>
            <person name="Chen F."/>
        </authorList>
    </citation>
    <scope>NUCLEOTIDE SEQUENCE [LARGE SCALE GENOMIC DNA]</scope>
    <source>
        <strain evidence="7">ATCC 33386 / NCTC 11300</strain>
    </source>
</reference>
<feature type="domain" description="HTH tetR-type" evidence="5">
    <location>
        <begin position="8"/>
        <end position="68"/>
    </location>
</feature>
<evidence type="ECO:0000256" key="2">
    <source>
        <dbReference type="ARBA" id="ARBA00023125"/>
    </source>
</evidence>
<dbReference type="PRINTS" id="PR00455">
    <property type="entry name" value="HTHTETR"/>
</dbReference>
<dbReference type="SUPFAM" id="SSF46689">
    <property type="entry name" value="Homeodomain-like"/>
    <property type="match status" value="1"/>
</dbReference>
<dbReference type="Gene3D" id="1.10.10.60">
    <property type="entry name" value="Homeodomain-like"/>
    <property type="match status" value="1"/>
</dbReference>
<keyword evidence="3" id="KW-0804">Transcription</keyword>
<dbReference type="STRING" id="526218.Sterm_1710"/>
<gene>
    <name evidence="6" type="ordered locus">Sterm_1710</name>
</gene>
<keyword evidence="1" id="KW-0805">Transcription regulation</keyword>
<evidence type="ECO:0000256" key="4">
    <source>
        <dbReference type="PROSITE-ProRule" id="PRU00335"/>
    </source>
</evidence>
<keyword evidence="2 4" id="KW-0238">DNA-binding</keyword>
<dbReference type="Pfam" id="PF08359">
    <property type="entry name" value="TetR_C_4"/>
    <property type="match status" value="1"/>
</dbReference>
<evidence type="ECO:0000256" key="1">
    <source>
        <dbReference type="ARBA" id="ARBA00023015"/>
    </source>
</evidence>
<reference evidence="7" key="1">
    <citation type="submission" date="2009-09" db="EMBL/GenBank/DDBJ databases">
        <title>The complete chromosome of Sebaldella termitidis ATCC 33386.</title>
        <authorList>
            <consortium name="US DOE Joint Genome Institute (JGI-PGF)"/>
            <person name="Lucas S."/>
            <person name="Copeland A."/>
            <person name="Lapidus A."/>
            <person name="Glavina del Rio T."/>
            <person name="Dalin E."/>
            <person name="Tice H."/>
            <person name="Bruce D."/>
            <person name="Goodwin L."/>
            <person name="Pitluck S."/>
            <person name="Kyrpides N."/>
            <person name="Mavromatis K."/>
            <person name="Ivanova N."/>
            <person name="Mikhailova N."/>
            <person name="Sims D."/>
            <person name="Meincke L."/>
            <person name="Brettin T."/>
            <person name="Detter J.C."/>
            <person name="Han C."/>
            <person name="Larimer F."/>
            <person name="Land M."/>
            <person name="Hauser L."/>
            <person name="Markowitz V."/>
            <person name="Cheng J.F."/>
            <person name="Hugenholtz P."/>
            <person name="Woyke T."/>
            <person name="Wu D."/>
            <person name="Eisen J.A."/>
        </authorList>
    </citation>
    <scope>NUCLEOTIDE SEQUENCE [LARGE SCALE GENOMIC DNA]</scope>
    <source>
        <strain evidence="7">ATCC 33386 / NCTC 11300</strain>
    </source>
</reference>
<dbReference type="InterPro" id="IPR001647">
    <property type="entry name" value="HTH_TetR"/>
</dbReference>
<dbReference type="InterPro" id="IPR036271">
    <property type="entry name" value="Tet_transcr_reg_TetR-rel_C_sf"/>
</dbReference>
<accession>D1AII4</accession>
<dbReference type="Gene3D" id="1.10.357.10">
    <property type="entry name" value="Tetracycline Repressor, domain 2"/>
    <property type="match status" value="1"/>
</dbReference>
<evidence type="ECO:0000313" key="7">
    <source>
        <dbReference type="Proteomes" id="UP000000845"/>
    </source>
</evidence>
<dbReference type="PANTHER" id="PTHR47506:SF6">
    <property type="entry name" value="HTH-TYPE TRANSCRIPTIONAL REPRESSOR NEMR"/>
    <property type="match status" value="1"/>
</dbReference>
<feature type="DNA-binding region" description="H-T-H motif" evidence="4">
    <location>
        <begin position="31"/>
        <end position="50"/>
    </location>
</feature>
<dbReference type="KEGG" id="str:Sterm_1710"/>
<dbReference type="AlphaFoldDB" id="D1AII4"/>
<dbReference type="Proteomes" id="UP000000845">
    <property type="component" value="Chromosome"/>
</dbReference>
<dbReference type="Pfam" id="PF00440">
    <property type="entry name" value="TetR_N"/>
    <property type="match status" value="1"/>
</dbReference>
<proteinExistence type="predicted"/>
<dbReference type="PROSITE" id="PS50977">
    <property type="entry name" value="HTH_TETR_2"/>
    <property type="match status" value="1"/>
</dbReference>
<dbReference type="eggNOG" id="COG1309">
    <property type="taxonomic scope" value="Bacteria"/>
</dbReference>
<evidence type="ECO:0000313" key="6">
    <source>
        <dbReference type="EMBL" id="ACZ08568.1"/>
    </source>
</evidence>
<dbReference type="EMBL" id="CP001739">
    <property type="protein sequence ID" value="ACZ08568.1"/>
    <property type="molecule type" value="Genomic_DNA"/>
</dbReference>
<dbReference type="PROSITE" id="PS01081">
    <property type="entry name" value="HTH_TETR_1"/>
    <property type="match status" value="1"/>
</dbReference>
<name>D1AII4_SEBTE</name>
<evidence type="ECO:0000259" key="5">
    <source>
        <dbReference type="PROSITE" id="PS50977"/>
    </source>
</evidence>
<evidence type="ECO:0000256" key="3">
    <source>
        <dbReference type="ARBA" id="ARBA00023163"/>
    </source>
</evidence>
<organism evidence="6 7">
    <name type="scientific">Sebaldella termitidis (strain ATCC 33386 / NCTC 11300)</name>
    <dbReference type="NCBI Taxonomy" id="526218"/>
    <lineage>
        <taxon>Bacteria</taxon>
        <taxon>Fusobacteriati</taxon>
        <taxon>Fusobacteriota</taxon>
        <taxon>Fusobacteriia</taxon>
        <taxon>Fusobacteriales</taxon>
        <taxon>Leptotrichiaceae</taxon>
        <taxon>Sebaldella</taxon>
    </lineage>
</organism>
<keyword evidence="7" id="KW-1185">Reference proteome</keyword>
<dbReference type="RefSeq" id="WP_012861164.1">
    <property type="nucleotide sequence ID" value="NC_013517.1"/>
</dbReference>
<dbReference type="InterPro" id="IPR013570">
    <property type="entry name" value="Tscrpt_reg_YsiA_C"/>
</dbReference>
<dbReference type="InterPro" id="IPR023772">
    <property type="entry name" value="DNA-bd_HTH_TetR-type_CS"/>
</dbReference>